<protein>
    <submittedName>
        <fullName evidence="1">Phage tail fiber</fullName>
    </submittedName>
</protein>
<name>A0A0V8EA10_LACLL</name>
<evidence type="ECO:0000313" key="1">
    <source>
        <dbReference type="EMBL" id="KSU22674.1"/>
    </source>
</evidence>
<organism evidence="1 2">
    <name type="scientific">Lactococcus lactis subsp. lactis</name>
    <name type="common">Streptococcus lactis</name>
    <dbReference type="NCBI Taxonomy" id="1360"/>
    <lineage>
        <taxon>Bacteria</taxon>
        <taxon>Bacillati</taxon>
        <taxon>Bacillota</taxon>
        <taxon>Bacilli</taxon>
        <taxon>Lactobacillales</taxon>
        <taxon>Streptococcaceae</taxon>
        <taxon>Lactococcus</taxon>
    </lineage>
</organism>
<dbReference type="Proteomes" id="UP000053612">
    <property type="component" value="Unassembled WGS sequence"/>
</dbReference>
<dbReference type="AlphaFoldDB" id="A0A0V8EA10"/>
<evidence type="ECO:0000313" key="2">
    <source>
        <dbReference type="Proteomes" id="UP000053612"/>
    </source>
</evidence>
<gene>
    <name evidence="1" type="ORF">LMG9449_0109</name>
</gene>
<dbReference type="PATRIC" id="fig|1360.109.peg.1927"/>
<dbReference type="EMBL" id="LKLS01000003">
    <property type="protein sequence ID" value="KSU22674.1"/>
    <property type="molecule type" value="Genomic_DNA"/>
</dbReference>
<comment type="caution">
    <text evidence="1">The sequence shown here is derived from an EMBL/GenBank/DDBJ whole genome shotgun (WGS) entry which is preliminary data.</text>
</comment>
<proteinExistence type="predicted"/>
<dbReference type="Gene3D" id="4.10.410.40">
    <property type="match status" value="1"/>
</dbReference>
<reference evidence="2" key="1">
    <citation type="submission" date="2015-10" db="EMBL/GenBank/DDBJ databases">
        <title>Draft Genome Sequences of 11 Lactococcus lactis subspecies cremoris strains.</title>
        <authorList>
            <person name="Wels M."/>
            <person name="Backus L."/>
            <person name="Boekhorst J."/>
            <person name="Dijkstra A."/>
            <person name="Beerthuizen M."/>
            <person name="Kelly W."/>
            <person name="Siezen R."/>
            <person name="Bachmann H."/>
            <person name="Van Hijum S."/>
        </authorList>
    </citation>
    <scope>NUCLEOTIDE SEQUENCE [LARGE SCALE GENOMIC DNA]</scope>
    <source>
        <strain evidence="2">LMG9449</strain>
    </source>
</reference>
<dbReference type="InterPro" id="IPR014918">
    <property type="entry name" value="Phage_tail_3"/>
</dbReference>
<dbReference type="Pfam" id="PF08813">
    <property type="entry name" value="Phage_tail_3"/>
    <property type="match status" value="1"/>
</dbReference>
<dbReference type="RefSeq" id="WP_058224452.1">
    <property type="nucleotide sequence ID" value="NZ_LKLS01000003.1"/>
</dbReference>
<sequence length="141" mass="14754">MTTVAGLLSKDTVLSYKDGSTTKTVAAVKSIPAMGSDPEKVDVTHLGSAKKAYIAGIQDSDNLEFAIIYQGDNFKDVDTLVKAGKSVAWTVTYPDGMKVDFTGQPSYKFDGVEVNQALGFNLVVVVSAGPDFTPAPAGSGQ</sequence>
<accession>A0A0V8EA10</accession>